<dbReference type="EMBL" id="LOEE01000019">
    <property type="protein sequence ID" value="KXG77217.1"/>
    <property type="molecule type" value="Genomic_DNA"/>
</dbReference>
<dbReference type="RefSeq" id="WP_068555118.1">
    <property type="nucleotide sequence ID" value="NZ_LOEE01000019.1"/>
</dbReference>
<reference evidence="1 2" key="1">
    <citation type="submission" date="2015-12" db="EMBL/GenBank/DDBJ databases">
        <title>Draft genome sequence of the thermoanaerobe Thermotalea metallivorans, an isolate from the runoff channel of the Great Artesian Basin, Australia.</title>
        <authorList>
            <person name="Patel B.K."/>
        </authorList>
    </citation>
    <scope>NUCLEOTIDE SEQUENCE [LARGE SCALE GENOMIC DNA]</scope>
    <source>
        <strain evidence="1 2">B2-1</strain>
    </source>
</reference>
<protein>
    <submittedName>
        <fullName evidence="1">Uncharacterized protein</fullName>
    </submittedName>
</protein>
<dbReference type="STRING" id="520762.AN619_07470"/>
<keyword evidence="2" id="KW-1185">Reference proteome</keyword>
<sequence length="186" mass="21270">MGRKMTISVQGDLVDIIEPLRSRGHRVITNHEVSKDTSVFILSNVDEDWEEIKSLEWMDFGNNQYILTINASKIATDEILDVIDRLASKDIEIIEKPARVKISVEESLVELRELLKSNGYEVISSYKVDPDVSAIIFSGVDEIWETIDTYQMREYGDAKYVLTMNASNMTSEEILKTLNRLYGEQS</sequence>
<name>A0A140L9J2_9FIRM</name>
<dbReference type="Proteomes" id="UP000070456">
    <property type="component" value="Unassembled WGS sequence"/>
</dbReference>
<proteinExistence type="predicted"/>
<evidence type="ECO:0000313" key="2">
    <source>
        <dbReference type="Proteomes" id="UP000070456"/>
    </source>
</evidence>
<comment type="caution">
    <text evidence="1">The sequence shown here is derived from an EMBL/GenBank/DDBJ whole genome shotgun (WGS) entry which is preliminary data.</text>
</comment>
<dbReference type="AlphaFoldDB" id="A0A140L9J2"/>
<dbReference type="InterPro" id="IPR005370">
    <property type="entry name" value="UPF0180"/>
</dbReference>
<gene>
    <name evidence="1" type="ORF">AN619_07470</name>
</gene>
<dbReference type="Pfam" id="PF03698">
    <property type="entry name" value="UPF0180"/>
    <property type="match status" value="1"/>
</dbReference>
<organism evidence="1 2">
    <name type="scientific">Thermotalea metallivorans</name>
    <dbReference type="NCBI Taxonomy" id="520762"/>
    <lineage>
        <taxon>Bacteria</taxon>
        <taxon>Bacillati</taxon>
        <taxon>Bacillota</taxon>
        <taxon>Clostridia</taxon>
        <taxon>Peptostreptococcales</taxon>
        <taxon>Thermotaleaceae</taxon>
        <taxon>Thermotalea</taxon>
    </lineage>
</organism>
<evidence type="ECO:0000313" key="1">
    <source>
        <dbReference type="EMBL" id="KXG77217.1"/>
    </source>
</evidence>
<accession>A0A140L9J2</accession>